<reference evidence="1 2" key="1">
    <citation type="journal article" date="2017" name="Nature">
        <title>The Apostasia genome and the evolution of orchids.</title>
        <authorList>
            <person name="Zhang G.Q."/>
            <person name="Liu K.W."/>
            <person name="Li Z."/>
            <person name="Lohaus R."/>
            <person name="Hsiao Y.Y."/>
            <person name="Niu S.C."/>
            <person name="Wang J.Y."/>
            <person name="Lin Y.C."/>
            <person name="Xu Q."/>
            <person name="Chen L.J."/>
            <person name="Yoshida K."/>
            <person name="Fujiwara S."/>
            <person name="Wang Z.W."/>
            <person name="Zhang Y.Q."/>
            <person name="Mitsuda N."/>
            <person name="Wang M."/>
            <person name="Liu G.H."/>
            <person name="Pecoraro L."/>
            <person name="Huang H.X."/>
            <person name="Xiao X.J."/>
            <person name="Lin M."/>
            <person name="Wu X.Y."/>
            <person name="Wu W.L."/>
            <person name="Chen Y.Y."/>
            <person name="Chang S.B."/>
            <person name="Sakamoto S."/>
            <person name="Ohme-Takagi M."/>
            <person name="Yagi M."/>
            <person name="Zeng S.J."/>
            <person name="Shen C.Y."/>
            <person name="Yeh C.M."/>
            <person name="Luo Y.B."/>
            <person name="Tsai W.C."/>
            <person name="Van de Peer Y."/>
            <person name="Liu Z.J."/>
        </authorList>
    </citation>
    <scope>NUCLEOTIDE SEQUENCE [LARGE SCALE GENOMIC DNA]</scope>
    <source>
        <strain evidence="2">cv. Shenzhen</strain>
        <tissue evidence="1">Stem</tissue>
    </source>
</reference>
<dbReference type="Proteomes" id="UP000236161">
    <property type="component" value="Unassembled WGS sequence"/>
</dbReference>
<dbReference type="OrthoDB" id="1925570at2759"/>
<keyword evidence="2" id="KW-1185">Reference proteome</keyword>
<protein>
    <submittedName>
        <fullName evidence="1">Uncharacterized protein</fullName>
    </submittedName>
</protein>
<dbReference type="PANTHER" id="PTHR36074">
    <property type="entry name" value="ISOPENTENYL-DIPHOSPHATE DELTA-ISOMERASE"/>
    <property type="match status" value="1"/>
</dbReference>
<dbReference type="AlphaFoldDB" id="A0A2I0AZV5"/>
<sequence>MTGIALLLDLLKRTQGTSSSPVAISLHSYGLFSAGAAASAAAAYIAASRPFTSTAVFRYGRIPVAYCDAGETAAWNESYIPSLRSATENTLNDESIKYKIKEYPIELRPLFSAFQLKSLALTSLRSFLLFFLPLLEPRHPTEDDDDLLQDVPEERRVDLVVPFQNTIKQIIRETSIVTIRRVLERLAVHHCSQRTAWKLLKDVSKSAKRKAERDMPAYVFFVRVSRTTFRGHALGVVASWIVQIIIEFYRYCVRKPNSDNENLSRAEKIRLFRNKVYSTTVKCTSSLIFASIGAGIGALLHPSIGQWIGSALGDFAGPIIAIVAFEKLQIEL</sequence>
<evidence type="ECO:0000313" key="1">
    <source>
        <dbReference type="EMBL" id="PKA61070.1"/>
    </source>
</evidence>
<accession>A0A2I0AZV5</accession>
<gene>
    <name evidence="1" type="ORF">AXF42_Ash005966</name>
</gene>
<dbReference type="PANTHER" id="PTHR36074:SF1">
    <property type="entry name" value="ISOPENTENYL-DIPHOSPHATE DELTA-ISOMERASE"/>
    <property type="match status" value="1"/>
</dbReference>
<evidence type="ECO:0000313" key="2">
    <source>
        <dbReference type="Proteomes" id="UP000236161"/>
    </source>
</evidence>
<dbReference type="EMBL" id="KZ451932">
    <property type="protein sequence ID" value="PKA61070.1"/>
    <property type="molecule type" value="Genomic_DNA"/>
</dbReference>
<proteinExistence type="predicted"/>
<dbReference type="STRING" id="1088818.A0A2I0AZV5"/>
<organism evidence="1 2">
    <name type="scientific">Apostasia shenzhenica</name>
    <dbReference type="NCBI Taxonomy" id="1088818"/>
    <lineage>
        <taxon>Eukaryota</taxon>
        <taxon>Viridiplantae</taxon>
        <taxon>Streptophyta</taxon>
        <taxon>Embryophyta</taxon>
        <taxon>Tracheophyta</taxon>
        <taxon>Spermatophyta</taxon>
        <taxon>Magnoliopsida</taxon>
        <taxon>Liliopsida</taxon>
        <taxon>Asparagales</taxon>
        <taxon>Orchidaceae</taxon>
        <taxon>Apostasioideae</taxon>
        <taxon>Apostasia</taxon>
    </lineage>
</organism>
<name>A0A2I0AZV5_9ASPA</name>